<evidence type="ECO:0000259" key="1">
    <source>
        <dbReference type="PROSITE" id="PS51677"/>
    </source>
</evidence>
<dbReference type="SUPFAM" id="SSF88713">
    <property type="entry name" value="Glycoside hydrolase/deacetylase"/>
    <property type="match status" value="1"/>
</dbReference>
<evidence type="ECO:0000313" key="2">
    <source>
        <dbReference type="EMBL" id="KAF7186381.1"/>
    </source>
</evidence>
<dbReference type="Gene3D" id="3.40.50.720">
    <property type="entry name" value="NAD(P)-binding Rossmann-like Domain"/>
    <property type="match status" value="1"/>
</dbReference>
<dbReference type="PRINTS" id="PR00081">
    <property type="entry name" value="GDHRDH"/>
</dbReference>
<dbReference type="InterPro" id="IPR002509">
    <property type="entry name" value="NODB_dom"/>
</dbReference>
<accession>A0A8H6RAA9</accession>
<dbReference type="Gene3D" id="3.20.20.370">
    <property type="entry name" value="Glycoside hydrolase/deacetylase"/>
    <property type="match status" value="1"/>
</dbReference>
<dbReference type="SUPFAM" id="SSF51735">
    <property type="entry name" value="NAD(P)-binding Rossmann-fold domains"/>
    <property type="match status" value="1"/>
</dbReference>
<dbReference type="OrthoDB" id="504708at2759"/>
<gene>
    <name evidence="2" type="ORF">HII31_12312</name>
</gene>
<dbReference type="Pfam" id="PF13561">
    <property type="entry name" value="adh_short_C2"/>
    <property type="match status" value="1"/>
</dbReference>
<dbReference type="GO" id="GO:0016810">
    <property type="term" value="F:hydrolase activity, acting on carbon-nitrogen (but not peptide) bonds"/>
    <property type="evidence" value="ECO:0007669"/>
    <property type="project" value="InterPro"/>
</dbReference>
<dbReference type="AlphaFoldDB" id="A0A8H6RAA9"/>
<dbReference type="PROSITE" id="PS51677">
    <property type="entry name" value="NODB"/>
    <property type="match status" value="1"/>
</dbReference>
<comment type="caution">
    <text evidence="2">The sequence shown here is derived from an EMBL/GenBank/DDBJ whole genome shotgun (WGS) entry which is preliminary data.</text>
</comment>
<dbReference type="InterPro" id="IPR036291">
    <property type="entry name" value="NAD(P)-bd_dom_sf"/>
</dbReference>
<dbReference type="InterPro" id="IPR037950">
    <property type="entry name" value="PgdA-like"/>
</dbReference>
<sequence>MSFLAIEGLHAFVTGAQGGIGSTIVKELVVNGCKVTAHDLRPAKTASENPNIFHVQGDISDEDSISNSIQEAVAHFGPVNILCANAGITNEQSHPNIWELPLETWDNVYRVNVRGCFLTIKHFIQQAIRAQEQSGQELPNLAIVVTGSECGKFGQAGHAEYASGKAGLQYGLVPTVKNEIVRVNARARINAVAPGWVNTELIGDRLDDPRELYFEAQVTAALRKIAQPEDVARTVAFLASHRASGHMSGQCLSVDGGMEGRVVWREEEVKDSKLWGNKADPALKFLIVLSACNRIGEICLRTSAGGALGHLHSTSTCLSFSRYTLYNCYSTSKIRPNMSAKTKIKIAWSIDFDAVSGWLGTGKHPNNSTADYSSGYFSATTGVPRLLKLFKQLQIADKVTWCIPGHSIETFPDQTQAIIDSGAEIALHGYAHESSSQLTAEQEKDVLKKCISLVEERTGKKPVGYRAPLYQLQERTISLLQRYDFLWDSSLSHFDSVPYYLPLNPAPIEPIDFKAEAKAADWMHPSPDWTKLPKSKLVEIPGNWYTEDMTPLQFFPNTPNSAGYVDVRVVENMWKDRFEWLRKEVKEGREDMTVYSIIIHPDTSGMAHVIGMMERFLRWLQSFGDEVEFLTYRDIAEQWKQSQAKS</sequence>
<keyword evidence="3" id="KW-1185">Reference proteome</keyword>
<evidence type="ECO:0000313" key="3">
    <source>
        <dbReference type="Proteomes" id="UP000660729"/>
    </source>
</evidence>
<name>A0A8H6RAA9_9PEZI</name>
<proteinExistence type="predicted"/>
<dbReference type="InterPro" id="IPR011330">
    <property type="entry name" value="Glyco_hydro/deAcase_b/a-brl"/>
</dbReference>
<protein>
    <submittedName>
        <fullName evidence="2">Peptidoglycan deacetylase</fullName>
    </submittedName>
</protein>
<dbReference type="PANTHER" id="PTHR47561">
    <property type="entry name" value="POLYSACCHARIDE DEACETYLASE FAMILY PROTEIN (AFU_ORTHOLOGUE AFUA_6G05030)"/>
    <property type="match status" value="1"/>
</dbReference>
<dbReference type="EMBL" id="JABCIY010000257">
    <property type="protein sequence ID" value="KAF7186381.1"/>
    <property type="molecule type" value="Genomic_DNA"/>
</dbReference>
<organism evidence="2 3">
    <name type="scientific">Pseudocercospora fuligena</name>
    <dbReference type="NCBI Taxonomy" id="685502"/>
    <lineage>
        <taxon>Eukaryota</taxon>
        <taxon>Fungi</taxon>
        <taxon>Dikarya</taxon>
        <taxon>Ascomycota</taxon>
        <taxon>Pezizomycotina</taxon>
        <taxon>Dothideomycetes</taxon>
        <taxon>Dothideomycetidae</taxon>
        <taxon>Mycosphaerellales</taxon>
        <taxon>Mycosphaerellaceae</taxon>
        <taxon>Pseudocercospora</taxon>
    </lineage>
</organism>
<dbReference type="Pfam" id="PF01522">
    <property type="entry name" value="Polysacc_deac_1"/>
    <property type="match status" value="1"/>
</dbReference>
<feature type="domain" description="NodB homology" evidence="1">
    <location>
        <begin position="369"/>
        <end position="570"/>
    </location>
</feature>
<dbReference type="PANTHER" id="PTHR47561:SF2">
    <property type="entry name" value="HYPOTHETICAL POLYSACCHARIDE DEACETYLASE (EUROFUNG)"/>
    <property type="match status" value="1"/>
</dbReference>
<dbReference type="GO" id="GO:0005975">
    <property type="term" value="P:carbohydrate metabolic process"/>
    <property type="evidence" value="ECO:0007669"/>
    <property type="project" value="InterPro"/>
</dbReference>
<dbReference type="Proteomes" id="UP000660729">
    <property type="component" value="Unassembled WGS sequence"/>
</dbReference>
<dbReference type="CDD" id="cd05233">
    <property type="entry name" value="SDR_c"/>
    <property type="match status" value="1"/>
</dbReference>
<dbReference type="CDD" id="cd10938">
    <property type="entry name" value="CE4_HpPgdA_like"/>
    <property type="match status" value="1"/>
</dbReference>
<dbReference type="InterPro" id="IPR002347">
    <property type="entry name" value="SDR_fam"/>
</dbReference>
<reference evidence="2" key="1">
    <citation type="submission" date="2020-04" db="EMBL/GenBank/DDBJ databases">
        <title>Draft genome resource of the tomato pathogen Pseudocercospora fuligena.</title>
        <authorList>
            <person name="Zaccaron A."/>
        </authorList>
    </citation>
    <scope>NUCLEOTIDE SEQUENCE</scope>
    <source>
        <strain evidence="2">PF001</strain>
    </source>
</reference>